<dbReference type="Proteomes" id="UP001162881">
    <property type="component" value="Unassembled WGS sequence"/>
</dbReference>
<sequence length="67" mass="6478">MSPAMTPATAPATTPASAATLAIGMLIGGKDRPALSGRTFVRTGPLEGTVATRAAAADPADARAAAD</sequence>
<evidence type="ECO:0000313" key="2">
    <source>
        <dbReference type="Proteomes" id="UP001162881"/>
    </source>
</evidence>
<proteinExistence type="predicted"/>
<evidence type="ECO:0000313" key="1">
    <source>
        <dbReference type="EMBL" id="MCJ2185069.1"/>
    </source>
</evidence>
<accession>A0ABT0BK14</accession>
<comment type="caution">
    <text evidence="1">The sequence shown here is derived from an EMBL/GenBank/DDBJ whole genome shotgun (WGS) entry which is preliminary data.</text>
</comment>
<name>A0ABT0BK14_9SPHN</name>
<dbReference type="EMBL" id="JALHLF010000210">
    <property type="protein sequence ID" value="MCJ2185069.1"/>
    <property type="molecule type" value="Genomic_DNA"/>
</dbReference>
<keyword evidence="2" id="KW-1185">Reference proteome</keyword>
<dbReference type="RefSeq" id="WP_244024484.1">
    <property type="nucleotide sequence ID" value="NZ_JALHLF010000210.1"/>
</dbReference>
<organism evidence="1 2">
    <name type="scientific">Novosphingobium organovorum</name>
    <dbReference type="NCBI Taxonomy" id="2930092"/>
    <lineage>
        <taxon>Bacteria</taxon>
        <taxon>Pseudomonadati</taxon>
        <taxon>Pseudomonadota</taxon>
        <taxon>Alphaproteobacteria</taxon>
        <taxon>Sphingomonadales</taxon>
        <taxon>Sphingomonadaceae</taxon>
        <taxon>Novosphingobium</taxon>
    </lineage>
</organism>
<reference evidence="1" key="1">
    <citation type="submission" date="2022-03" db="EMBL/GenBank/DDBJ databases">
        <title>Identification of a novel bacterium isolated from mangrove sediments.</title>
        <authorList>
            <person name="Pan X."/>
        </authorList>
    </citation>
    <scope>NUCLEOTIDE SEQUENCE</scope>
    <source>
        <strain evidence="1">B1949</strain>
    </source>
</reference>
<feature type="non-terminal residue" evidence="1">
    <location>
        <position position="67"/>
    </location>
</feature>
<protein>
    <submittedName>
        <fullName evidence="1">Uncharacterized protein</fullName>
    </submittedName>
</protein>
<gene>
    <name evidence="1" type="ORF">MTR62_20615</name>
</gene>